<evidence type="ECO:0000313" key="2">
    <source>
        <dbReference type="EMBL" id="KIM86373.1"/>
    </source>
</evidence>
<sequence length="545" mass="62303">MSKTCGDEDPGLDMNTENPTFLESVLKDLVVRTGDLESFHDMADRLASLRRDSKEVGVMGALLPLLDDHLHVQKENARLRDDNKSLLQDNCDLRKARQYGSIQKIPDEILSIILCLAIPPSFLLDAALYKGPESAWCLSTHTKRGFVSVCKRWRYVGMPILYEEVVFRRMTQLSALIRTVELPDVDFGHLIKRVDIKCYVLRDELPFLDNQLLRLFDKCPNVVWVGYDAVSSTEPLEWTCTFQRQTAFSNLFPKLTRLECGENVDFVNLVGALQKCSSLESLTCHLRGEPVVHDLPKVDLPNLKALSCYGTGEEYLASIASQWNMPNLEQLSTVHKITTDLLQAHGRHLKFLRLPQLGLQTQNCLEHCPSLKHLVLYPTSSHPTSHPKITWVDIWAPYFDFWKYKPLRKSLPAAFPSLRGVRRLDASLLTVSDLPSMLQDPENDARYFEYNFPGISIIYKANAFIKTNMMEHLNDYDDSPQLYYDSDESEETDESEDSESECGVDRYWIDSYQREDSYDDTSDPWYTNESSPDNSSGTDEDDGIL</sequence>
<feature type="compositionally biased region" description="Basic and acidic residues" evidence="1">
    <location>
        <begin position="503"/>
        <end position="516"/>
    </location>
</feature>
<dbReference type="OrthoDB" id="3060996at2759"/>
<name>A0A0C3BJ67_PILCF</name>
<accession>A0A0C3BJ67</accession>
<protein>
    <recommendedName>
        <fullName evidence="4">F-box domain-containing protein</fullName>
    </recommendedName>
</protein>
<keyword evidence="3" id="KW-1185">Reference proteome</keyword>
<dbReference type="Gene3D" id="3.80.10.10">
    <property type="entry name" value="Ribonuclease Inhibitor"/>
    <property type="match status" value="1"/>
</dbReference>
<gene>
    <name evidence="2" type="ORF">PILCRDRAFT_816301</name>
</gene>
<dbReference type="InParanoid" id="A0A0C3BJ67"/>
<proteinExistence type="predicted"/>
<dbReference type="SUPFAM" id="SSF52058">
    <property type="entry name" value="L domain-like"/>
    <property type="match status" value="1"/>
</dbReference>
<evidence type="ECO:0000313" key="3">
    <source>
        <dbReference type="Proteomes" id="UP000054166"/>
    </source>
</evidence>
<dbReference type="EMBL" id="KN832982">
    <property type="protein sequence ID" value="KIM86373.1"/>
    <property type="molecule type" value="Genomic_DNA"/>
</dbReference>
<dbReference type="InterPro" id="IPR032675">
    <property type="entry name" value="LRR_dom_sf"/>
</dbReference>
<dbReference type="Proteomes" id="UP000054166">
    <property type="component" value="Unassembled WGS sequence"/>
</dbReference>
<dbReference type="HOGENOM" id="CLU_030668_1_0_1"/>
<organism evidence="2 3">
    <name type="scientific">Piloderma croceum (strain F 1598)</name>
    <dbReference type="NCBI Taxonomy" id="765440"/>
    <lineage>
        <taxon>Eukaryota</taxon>
        <taxon>Fungi</taxon>
        <taxon>Dikarya</taxon>
        <taxon>Basidiomycota</taxon>
        <taxon>Agaricomycotina</taxon>
        <taxon>Agaricomycetes</taxon>
        <taxon>Agaricomycetidae</taxon>
        <taxon>Atheliales</taxon>
        <taxon>Atheliaceae</taxon>
        <taxon>Piloderma</taxon>
    </lineage>
</organism>
<reference evidence="2 3" key="1">
    <citation type="submission" date="2014-04" db="EMBL/GenBank/DDBJ databases">
        <authorList>
            <consortium name="DOE Joint Genome Institute"/>
            <person name="Kuo A."/>
            <person name="Tarkka M."/>
            <person name="Buscot F."/>
            <person name="Kohler A."/>
            <person name="Nagy L.G."/>
            <person name="Floudas D."/>
            <person name="Copeland A."/>
            <person name="Barry K.W."/>
            <person name="Cichocki N."/>
            <person name="Veneault-Fourrey C."/>
            <person name="LaButti K."/>
            <person name="Lindquist E.A."/>
            <person name="Lipzen A."/>
            <person name="Lundell T."/>
            <person name="Morin E."/>
            <person name="Murat C."/>
            <person name="Sun H."/>
            <person name="Tunlid A."/>
            <person name="Henrissat B."/>
            <person name="Grigoriev I.V."/>
            <person name="Hibbett D.S."/>
            <person name="Martin F."/>
            <person name="Nordberg H.P."/>
            <person name="Cantor M.N."/>
            <person name="Hua S.X."/>
        </authorList>
    </citation>
    <scope>NUCLEOTIDE SEQUENCE [LARGE SCALE GENOMIC DNA]</scope>
    <source>
        <strain evidence="2 3">F 1598</strain>
    </source>
</reference>
<feature type="compositionally biased region" description="Polar residues" evidence="1">
    <location>
        <begin position="524"/>
        <end position="537"/>
    </location>
</feature>
<evidence type="ECO:0000256" key="1">
    <source>
        <dbReference type="SAM" id="MobiDB-lite"/>
    </source>
</evidence>
<evidence type="ECO:0008006" key="4">
    <source>
        <dbReference type="Google" id="ProtNLM"/>
    </source>
</evidence>
<feature type="compositionally biased region" description="Acidic residues" evidence="1">
    <location>
        <begin position="485"/>
        <end position="502"/>
    </location>
</feature>
<feature type="region of interest" description="Disordered" evidence="1">
    <location>
        <begin position="480"/>
        <end position="545"/>
    </location>
</feature>
<dbReference type="AlphaFoldDB" id="A0A0C3BJ67"/>
<reference evidence="3" key="2">
    <citation type="submission" date="2015-01" db="EMBL/GenBank/DDBJ databases">
        <title>Evolutionary Origins and Diversification of the Mycorrhizal Mutualists.</title>
        <authorList>
            <consortium name="DOE Joint Genome Institute"/>
            <consortium name="Mycorrhizal Genomics Consortium"/>
            <person name="Kohler A."/>
            <person name="Kuo A."/>
            <person name="Nagy L.G."/>
            <person name="Floudas D."/>
            <person name="Copeland A."/>
            <person name="Barry K.W."/>
            <person name="Cichocki N."/>
            <person name="Veneault-Fourrey C."/>
            <person name="LaButti K."/>
            <person name="Lindquist E.A."/>
            <person name="Lipzen A."/>
            <person name="Lundell T."/>
            <person name="Morin E."/>
            <person name="Murat C."/>
            <person name="Riley R."/>
            <person name="Ohm R."/>
            <person name="Sun H."/>
            <person name="Tunlid A."/>
            <person name="Henrissat B."/>
            <person name="Grigoriev I.V."/>
            <person name="Hibbett D.S."/>
            <person name="Martin F."/>
        </authorList>
    </citation>
    <scope>NUCLEOTIDE SEQUENCE [LARGE SCALE GENOMIC DNA]</scope>
    <source>
        <strain evidence="3">F 1598</strain>
    </source>
</reference>